<keyword evidence="10" id="KW-0472">Membrane</keyword>
<evidence type="ECO:0000313" key="15">
    <source>
        <dbReference type="EMBL" id="ATA94079.1"/>
    </source>
</evidence>
<evidence type="ECO:0000256" key="12">
    <source>
        <dbReference type="ARBA" id="ARBA00023554"/>
    </source>
</evidence>
<dbReference type="GO" id="GO:0046872">
    <property type="term" value="F:metal ion binding"/>
    <property type="evidence" value="ECO:0007669"/>
    <property type="project" value="UniProtKB-KW"/>
</dbReference>
<evidence type="ECO:0000256" key="7">
    <source>
        <dbReference type="ARBA" id="ARBA00022842"/>
    </source>
</evidence>
<dbReference type="InterPro" id="IPR004436">
    <property type="entry name" value="Isocitrate_DH_NADP_mono"/>
</dbReference>
<proteinExistence type="inferred from homology"/>
<evidence type="ECO:0000259" key="14">
    <source>
        <dbReference type="Pfam" id="PF07715"/>
    </source>
</evidence>
<evidence type="ECO:0000256" key="10">
    <source>
        <dbReference type="ARBA" id="ARBA00023136"/>
    </source>
</evidence>
<comment type="cofactor">
    <cofactor evidence="1">
        <name>Mg(2+)</name>
        <dbReference type="ChEBI" id="CHEBI:18420"/>
    </cofactor>
</comment>
<keyword evidence="5" id="KW-0816">Tricarboxylic acid cycle</keyword>
<organism evidence="16 17">
    <name type="scientific">Capnocytophaga canimorsus</name>
    <dbReference type="NCBI Taxonomy" id="28188"/>
    <lineage>
        <taxon>Bacteria</taxon>
        <taxon>Pseudomonadati</taxon>
        <taxon>Bacteroidota</taxon>
        <taxon>Flavobacteriia</taxon>
        <taxon>Flavobacteriales</taxon>
        <taxon>Flavobacteriaceae</taxon>
        <taxon>Capnocytophaga</taxon>
    </lineage>
</organism>
<comment type="catalytic activity">
    <reaction evidence="12">
        <text>D-threo-isocitrate + NADP(+) = 2-oxoglutarate + CO2 + NADPH</text>
        <dbReference type="Rhea" id="RHEA:19629"/>
        <dbReference type="ChEBI" id="CHEBI:15562"/>
        <dbReference type="ChEBI" id="CHEBI:16526"/>
        <dbReference type="ChEBI" id="CHEBI:16810"/>
        <dbReference type="ChEBI" id="CHEBI:57783"/>
        <dbReference type="ChEBI" id="CHEBI:58349"/>
        <dbReference type="EC" id="1.1.1.42"/>
    </reaction>
</comment>
<sequence>MKKLFFLVFGCFGLFLGYSQSKFTISGYVTDGKTGEKLSFVAVYFEGTTYGTTTNQYGFYSLTLPLGEYLMKTDYLGYETVSEKIKLKANLQKNFVLTPSVTELEGVVVQNNVMKSNVRTPEMGVVKLPVAVIKKMPVILGEVDVIKSLLLLPGVSSGGEGSAGFNVRGGSADQNLVLLDEATIFNASHLFGFFGVINADAIRDLTLYKGGIPARYGGRVSSVLDIYQKEGNSQQFAVNGGLGLLSSRLLLEGPIVKDKISFLVGGRTSYAHWFLKLFNNPNSAYFYDLNTKLSYQINDKNALYLSGYFGRDYFDLSGNFNNLYGNEFGNLRWNHLFSDKLFSNLSAIYSRYYYGLDLGLVGFSWKAYIQNFNLKYDFKHYLSERTKLGYGFGAIYHDFNPGEVTPIDEKSKIKADKLDKKYALETALYLEGETKITPEISVAYGLRHSRFYRLGAENIRLYQDNQPVGYSTKEKRYYSKKPIDSIAFGRHKVIDAFRHFEPRLTLTYAFDDNHSIKLGYNKMAQYLHLISNRNSPIPQDIWMPSGRYAKPQLLDQTALGYTSNFKDGNYSLEVETFYRTVQNRLDYIDGANLTANNFLEQEILSGEMQAYGLEVYLKKNTGKLTGWISYTLSNAEQRVKPRNATETGINFGNWYKTAYNKTHDLSVTALYNLNKKWDFGATFVFQSGMPVTFPNARYDYQGIYVPNFGMRNTNNLPTYHRLDISATYTPSKNKDRKWKNEWVFGIYNVYNRMNTFSMSFSQNAETGKNEATRLSIFGIVPSVSYNFKF</sequence>
<evidence type="ECO:0000256" key="9">
    <source>
        <dbReference type="ARBA" id="ARBA00023002"/>
    </source>
</evidence>
<keyword evidence="4" id="KW-0329">Glyoxylate bypass</keyword>
<accession>A0A0B7IRI6</accession>
<reference evidence="17" key="1">
    <citation type="submission" date="2015-01" db="EMBL/GenBank/DDBJ databases">
        <authorList>
            <person name="MANFREDI Pablo"/>
        </authorList>
    </citation>
    <scope>NUCLEOTIDE SEQUENCE [LARGE SCALE GENOMIC DNA]</scope>
    <source>
        <strain evidence="17">Cc11</strain>
    </source>
</reference>
<dbReference type="PANTHER" id="PTHR36999:SF1">
    <property type="entry name" value="ISOCITRATE DEHYDROGENASE (NADP(+))"/>
    <property type="match status" value="1"/>
</dbReference>
<protein>
    <recommendedName>
        <fullName evidence="3">isocitrate dehydrogenase (NADP(+))</fullName>
        <ecNumber evidence="3">1.1.1.42</ecNumber>
    </recommendedName>
</protein>
<comment type="similarity">
    <text evidence="13">Belongs to the monomeric-type IDH family.</text>
</comment>
<dbReference type="SUPFAM" id="SSF49464">
    <property type="entry name" value="Carboxypeptidase regulatory domain-like"/>
    <property type="match status" value="1"/>
</dbReference>
<evidence type="ECO:0000256" key="2">
    <source>
        <dbReference type="ARBA" id="ARBA00004442"/>
    </source>
</evidence>
<keyword evidence="8" id="KW-0521">NADP</keyword>
<dbReference type="EMBL" id="CP022389">
    <property type="protein sequence ID" value="ATA94079.1"/>
    <property type="molecule type" value="Genomic_DNA"/>
</dbReference>
<evidence type="ECO:0000256" key="1">
    <source>
        <dbReference type="ARBA" id="ARBA00001946"/>
    </source>
</evidence>
<evidence type="ECO:0000256" key="5">
    <source>
        <dbReference type="ARBA" id="ARBA00022532"/>
    </source>
</evidence>
<dbReference type="GO" id="GO:0006097">
    <property type="term" value="P:glyoxylate cycle"/>
    <property type="evidence" value="ECO:0007669"/>
    <property type="project" value="UniProtKB-KW"/>
</dbReference>
<dbReference type="RefSeq" id="WP_041987945.1">
    <property type="nucleotide sequence ID" value="NZ_CP022389.1"/>
</dbReference>
<evidence type="ECO:0000256" key="6">
    <source>
        <dbReference type="ARBA" id="ARBA00022723"/>
    </source>
</evidence>
<reference evidence="15" key="3">
    <citation type="journal article" date="2017" name="Genome Announc.">
        <title>Twelve Complete Reference Genomes of Clinical Isolates in the Capnocytophaga Genus.</title>
        <authorList>
            <person name="Villarma A."/>
            <person name="Gulvik C.A."/>
            <person name="Rowe L.A."/>
            <person name="Sheth M."/>
            <person name="Juieng P."/>
            <person name="Nicholson A.C."/>
            <person name="Loparev V.N."/>
            <person name="McQuiston J.R."/>
        </authorList>
    </citation>
    <scope>NUCLEOTIDE SEQUENCE</scope>
    <source>
        <strain evidence="15">H3936</strain>
    </source>
</reference>
<dbReference type="GO" id="GO:0006099">
    <property type="term" value="P:tricarboxylic acid cycle"/>
    <property type="evidence" value="ECO:0007669"/>
    <property type="project" value="UniProtKB-KW"/>
</dbReference>
<dbReference type="Proteomes" id="UP000243753">
    <property type="component" value="Chromosome"/>
</dbReference>
<dbReference type="InterPro" id="IPR008969">
    <property type="entry name" value="CarboxyPept-like_regulatory"/>
</dbReference>
<dbReference type="PANTHER" id="PTHR36999">
    <property type="entry name" value="ISOCITRATE DEHYDROGENASE [NADP]"/>
    <property type="match status" value="1"/>
</dbReference>
<dbReference type="EC" id="1.1.1.42" evidence="3"/>
<dbReference type="AlphaFoldDB" id="A0A0B7IRI6"/>
<dbReference type="EMBL" id="CDOK01000166">
    <property type="protein sequence ID" value="CEN52647.1"/>
    <property type="molecule type" value="Genomic_DNA"/>
</dbReference>
<evidence type="ECO:0000256" key="11">
    <source>
        <dbReference type="ARBA" id="ARBA00023237"/>
    </source>
</evidence>
<evidence type="ECO:0000256" key="3">
    <source>
        <dbReference type="ARBA" id="ARBA00013013"/>
    </source>
</evidence>
<dbReference type="Pfam" id="PF13715">
    <property type="entry name" value="CarbopepD_reg_2"/>
    <property type="match status" value="1"/>
</dbReference>
<dbReference type="SUPFAM" id="SSF56935">
    <property type="entry name" value="Porins"/>
    <property type="match status" value="1"/>
</dbReference>
<dbReference type="Gene3D" id="2.60.40.1120">
    <property type="entry name" value="Carboxypeptidase-like, regulatory domain"/>
    <property type="match status" value="1"/>
</dbReference>
<dbReference type="Pfam" id="PF07715">
    <property type="entry name" value="Plug"/>
    <property type="match status" value="1"/>
</dbReference>
<gene>
    <name evidence="16" type="ORF">CCAN11_2480053</name>
    <name evidence="15" type="ORF">CGC54_06915</name>
</gene>
<keyword evidence="11" id="KW-0998">Cell outer membrane</keyword>
<evidence type="ECO:0000256" key="13">
    <source>
        <dbReference type="ARBA" id="ARBA00046318"/>
    </source>
</evidence>
<keyword evidence="7" id="KW-0460">Magnesium</keyword>
<name>A0A0B7IRI6_9FLAO</name>
<dbReference type="GO" id="GO:0004450">
    <property type="term" value="F:isocitrate dehydrogenase (NADP+) activity"/>
    <property type="evidence" value="ECO:0007669"/>
    <property type="project" value="UniProtKB-EC"/>
</dbReference>
<reference evidence="16" key="2">
    <citation type="submission" date="2015-01" db="EMBL/GenBank/DDBJ databases">
        <authorList>
            <person name="Xiang T."/>
            <person name="Song Y."/>
            <person name="Huang L."/>
            <person name="Wang B."/>
            <person name="Wu P."/>
        </authorList>
    </citation>
    <scope>NUCLEOTIDE SEQUENCE [LARGE SCALE GENOMIC DNA]</scope>
    <source>
        <strain evidence="16">Cc11</strain>
    </source>
</reference>
<dbReference type="InterPro" id="IPR037066">
    <property type="entry name" value="Plug_dom_sf"/>
</dbReference>
<evidence type="ECO:0000313" key="18">
    <source>
        <dbReference type="Proteomes" id="UP000243753"/>
    </source>
</evidence>
<keyword evidence="9" id="KW-0560">Oxidoreductase</keyword>
<evidence type="ECO:0000313" key="16">
    <source>
        <dbReference type="EMBL" id="CEN52647.1"/>
    </source>
</evidence>
<dbReference type="InterPro" id="IPR036942">
    <property type="entry name" value="Beta-barrel_TonB_sf"/>
</dbReference>
<dbReference type="Proteomes" id="UP000039370">
    <property type="component" value="Unassembled WGS sequence"/>
</dbReference>
<feature type="domain" description="TonB-dependent receptor plug" evidence="14">
    <location>
        <begin position="144"/>
        <end position="219"/>
    </location>
</feature>
<comment type="subcellular location">
    <subcellularLocation>
        <location evidence="2">Cell outer membrane</location>
    </subcellularLocation>
</comment>
<keyword evidence="6" id="KW-0479">Metal-binding</keyword>
<evidence type="ECO:0000256" key="8">
    <source>
        <dbReference type="ARBA" id="ARBA00022857"/>
    </source>
</evidence>
<evidence type="ECO:0000313" key="17">
    <source>
        <dbReference type="Proteomes" id="UP000039370"/>
    </source>
</evidence>
<evidence type="ECO:0000256" key="4">
    <source>
        <dbReference type="ARBA" id="ARBA00022435"/>
    </source>
</evidence>
<dbReference type="Gene3D" id="2.40.170.20">
    <property type="entry name" value="TonB-dependent receptor, beta-barrel domain"/>
    <property type="match status" value="1"/>
</dbReference>
<reference evidence="18" key="4">
    <citation type="submission" date="2017-06" db="EMBL/GenBank/DDBJ databases">
        <title>Capnocytophaga spp. assemblies.</title>
        <authorList>
            <person name="Gulvik C.A."/>
        </authorList>
    </citation>
    <scope>NUCLEOTIDE SEQUENCE [LARGE SCALE GENOMIC DNA]</scope>
    <source>
        <strain evidence="18">H3936</strain>
    </source>
</reference>
<dbReference type="Gene3D" id="2.170.130.10">
    <property type="entry name" value="TonB-dependent receptor, plug domain"/>
    <property type="match status" value="1"/>
</dbReference>
<dbReference type="InterPro" id="IPR012910">
    <property type="entry name" value="Plug_dom"/>
</dbReference>
<dbReference type="GO" id="GO:0009279">
    <property type="term" value="C:cell outer membrane"/>
    <property type="evidence" value="ECO:0007669"/>
    <property type="project" value="UniProtKB-SubCell"/>
</dbReference>